<dbReference type="Gene3D" id="3.40.720.10">
    <property type="entry name" value="Alkaline Phosphatase, subunit A"/>
    <property type="match status" value="1"/>
</dbReference>
<dbReference type="GO" id="GO:0016740">
    <property type="term" value="F:transferase activity"/>
    <property type="evidence" value="ECO:0007669"/>
    <property type="project" value="UniProtKB-KW"/>
</dbReference>
<accession>A0A6G3ZT48</accession>
<dbReference type="AlphaFoldDB" id="A0A6G3ZT48"/>
<dbReference type="EMBL" id="JAAIKC010000001">
    <property type="protein sequence ID" value="NEW04761.1"/>
    <property type="molecule type" value="Genomic_DNA"/>
</dbReference>
<evidence type="ECO:0000313" key="1">
    <source>
        <dbReference type="EMBL" id="NEW04761.1"/>
    </source>
</evidence>
<gene>
    <name evidence="1" type="ORF">GK047_01840</name>
</gene>
<name>A0A6G3ZT48_9BACL</name>
<dbReference type="PANTHER" id="PTHR10151">
    <property type="entry name" value="ECTONUCLEOTIDE PYROPHOSPHATASE/PHOSPHODIESTERASE"/>
    <property type="match status" value="1"/>
</dbReference>
<sequence>MAREAWPTAKLASFTSWSPINHGIVEDGLNIHKESLPDQQLVASIEKYLTDNQDVKLLFMQLDEPDGSGHTHGYGPDSPEYLKAITTCDHLFGRVLESIEKLGLLADSLVILLTDHGGGGADKYSHGSDHPMDKQVFWSCVGSSIAAGTEIKQLSLVDTAAIVAYALGLQAPAVWDAKLPDSLFEVTMKKGVE</sequence>
<proteinExistence type="predicted"/>
<dbReference type="InterPro" id="IPR002591">
    <property type="entry name" value="Phosphodiest/P_Trfase"/>
</dbReference>
<dbReference type="InterPro" id="IPR017850">
    <property type="entry name" value="Alkaline_phosphatase_core_sf"/>
</dbReference>
<dbReference type="Pfam" id="PF01663">
    <property type="entry name" value="Phosphodiest"/>
    <property type="match status" value="1"/>
</dbReference>
<dbReference type="SUPFAM" id="SSF53649">
    <property type="entry name" value="Alkaline phosphatase-like"/>
    <property type="match status" value="1"/>
</dbReference>
<reference evidence="1" key="1">
    <citation type="submission" date="2020-02" db="EMBL/GenBank/DDBJ databases">
        <authorList>
            <person name="Shen X.-R."/>
            <person name="Zhang Y.-X."/>
        </authorList>
    </citation>
    <scope>NUCLEOTIDE SEQUENCE</scope>
    <source>
        <strain evidence="1">SYP-B3998</strain>
    </source>
</reference>
<keyword evidence="1" id="KW-0378">Hydrolase</keyword>
<keyword evidence="1" id="KW-0808">Transferase</keyword>
<comment type="caution">
    <text evidence="1">The sequence shown here is derived from an EMBL/GenBank/DDBJ whole genome shotgun (WGS) entry which is preliminary data.</text>
</comment>
<dbReference type="PANTHER" id="PTHR10151:SF120">
    <property type="entry name" value="BIS(5'-ADENOSYL)-TRIPHOSPHATASE"/>
    <property type="match status" value="1"/>
</dbReference>
<protein>
    <submittedName>
        <fullName evidence="1">Sulfatase-like hydrolase/transferase</fullName>
    </submittedName>
</protein>
<dbReference type="GO" id="GO:0016787">
    <property type="term" value="F:hydrolase activity"/>
    <property type="evidence" value="ECO:0007669"/>
    <property type="project" value="UniProtKB-KW"/>
</dbReference>
<organism evidence="1">
    <name type="scientific">Paenibacillus sp. SYP-B3998</name>
    <dbReference type="NCBI Taxonomy" id="2678564"/>
    <lineage>
        <taxon>Bacteria</taxon>
        <taxon>Bacillati</taxon>
        <taxon>Bacillota</taxon>
        <taxon>Bacilli</taxon>
        <taxon>Bacillales</taxon>
        <taxon>Paenibacillaceae</taxon>
        <taxon>Paenibacillus</taxon>
    </lineage>
</organism>